<proteinExistence type="predicted"/>
<keyword evidence="1" id="KW-1133">Transmembrane helix</keyword>
<sequence>MKDKDYFDNVLKSVIDDSDFNIETSRDIFNEAWNKREKEMSKRKYFNIQNMKKIVLVPTCCVALVLGGVFTFSPGARAAAQEVLKTIFYPDKSGNIVEKSEDTEIPVYGPSIPVTDENKSDIERRFGFKINLPEKIGEYTYLKEDDEVGMPYARIKVDNVKYKDMDSIVNKLIKALHEDKAFNQLSKEYKLTGCADSKYMNEQGHQLVLTLMKENEDSKNYNEDIEQEITINDITCKVTKVMQPKYNMKEIEKGVTRTNMESKPVDTITNYILSWKYDGVEYYISIGKDLSNIDVVKQFATEYIKTLKEK</sequence>
<reference evidence="3" key="1">
    <citation type="submission" date="2021-07" db="EMBL/GenBank/DDBJ databases">
        <title>Complete genome sequencing of a Clostridium isolate.</title>
        <authorList>
            <person name="Ueki A."/>
            <person name="Tonouchi A."/>
        </authorList>
    </citation>
    <scope>NUCLEOTIDE SEQUENCE [LARGE SCALE GENOMIC DNA]</scope>
    <source>
        <strain evidence="3">C5S11</strain>
    </source>
</reference>
<keyword evidence="1" id="KW-0472">Membrane</keyword>
<dbReference type="Proteomes" id="UP000824633">
    <property type="component" value="Chromosome"/>
</dbReference>
<organism evidence="2 3">
    <name type="scientific">Clostridium gelidum</name>
    <dbReference type="NCBI Taxonomy" id="704125"/>
    <lineage>
        <taxon>Bacteria</taxon>
        <taxon>Bacillati</taxon>
        <taxon>Bacillota</taxon>
        <taxon>Clostridia</taxon>
        <taxon>Eubacteriales</taxon>
        <taxon>Clostridiaceae</taxon>
        <taxon>Clostridium</taxon>
    </lineage>
</organism>
<evidence type="ECO:0000313" key="2">
    <source>
        <dbReference type="EMBL" id="BCZ44277.1"/>
    </source>
</evidence>
<feature type="transmembrane region" description="Helical" evidence="1">
    <location>
        <begin position="54"/>
        <end position="72"/>
    </location>
</feature>
<evidence type="ECO:0000313" key="3">
    <source>
        <dbReference type="Proteomes" id="UP000824633"/>
    </source>
</evidence>
<name>A0ABM7T0A4_9CLOT</name>
<keyword evidence="3" id="KW-1185">Reference proteome</keyword>
<accession>A0ABM7T0A4</accession>
<evidence type="ECO:0000256" key="1">
    <source>
        <dbReference type="SAM" id="Phobius"/>
    </source>
</evidence>
<dbReference type="EMBL" id="AP024849">
    <property type="protein sequence ID" value="BCZ44277.1"/>
    <property type="molecule type" value="Genomic_DNA"/>
</dbReference>
<evidence type="ECO:0008006" key="4">
    <source>
        <dbReference type="Google" id="ProtNLM"/>
    </source>
</evidence>
<keyword evidence="1" id="KW-0812">Transmembrane</keyword>
<protein>
    <recommendedName>
        <fullName evidence="4">DUF4367 domain-containing protein</fullName>
    </recommendedName>
</protein>
<gene>
    <name evidence="2" type="ORF">psyc5s11_03440</name>
</gene>
<dbReference type="RefSeq" id="WP_224035966.1">
    <property type="nucleotide sequence ID" value="NZ_AP024849.1"/>
</dbReference>